<sequence>MPGRTPKSLQNMWTKINKTIAEMEQENGDATPVNKPSRAGGPFQIPILPRKKLPTKSKSVADQVDGEYVEDDDELPIKATPKKRGPGELLLPRVAARFARGLANEADATTAKSAGGSAKKARSRALEGEVGCKGDDGHGESDGEI</sequence>
<gene>
    <name evidence="2" type="ORF">UVI_02036690</name>
</gene>
<feature type="region of interest" description="Disordered" evidence="1">
    <location>
        <begin position="25"/>
        <end position="88"/>
    </location>
</feature>
<protein>
    <submittedName>
        <fullName evidence="2">Uncharacterized protein</fullName>
    </submittedName>
</protein>
<comment type="caution">
    <text evidence="2">The sequence shown here is derived from an EMBL/GenBank/DDBJ whole genome shotgun (WGS) entry which is preliminary data.</text>
</comment>
<evidence type="ECO:0000313" key="3">
    <source>
        <dbReference type="Proteomes" id="UP000054053"/>
    </source>
</evidence>
<name>A0A1B5L3Y5_USTVR</name>
<dbReference type="Proteomes" id="UP000054053">
    <property type="component" value="Unassembled WGS sequence"/>
</dbReference>
<dbReference type="AlphaFoldDB" id="A0A1B5L3Y5"/>
<feature type="region of interest" description="Disordered" evidence="1">
    <location>
        <begin position="103"/>
        <end position="145"/>
    </location>
</feature>
<feature type="compositionally biased region" description="Acidic residues" evidence="1">
    <location>
        <begin position="64"/>
        <end position="74"/>
    </location>
</feature>
<organism evidence="2 3">
    <name type="scientific">Ustilaginoidea virens</name>
    <name type="common">Rice false smut fungus</name>
    <name type="synonym">Villosiclava virens</name>
    <dbReference type="NCBI Taxonomy" id="1159556"/>
    <lineage>
        <taxon>Eukaryota</taxon>
        <taxon>Fungi</taxon>
        <taxon>Dikarya</taxon>
        <taxon>Ascomycota</taxon>
        <taxon>Pezizomycotina</taxon>
        <taxon>Sordariomycetes</taxon>
        <taxon>Hypocreomycetidae</taxon>
        <taxon>Hypocreales</taxon>
        <taxon>Clavicipitaceae</taxon>
        <taxon>Ustilaginoidea</taxon>
    </lineage>
</organism>
<evidence type="ECO:0000256" key="1">
    <source>
        <dbReference type="SAM" id="MobiDB-lite"/>
    </source>
</evidence>
<feature type="compositionally biased region" description="Low complexity" evidence="1">
    <location>
        <begin position="108"/>
        <end position="118"/>
    </location>
</feature>
<feature type="compositionally biased region" description="Basic and acidic residues" evidence="1">
    <location>
        <begin position="124"/>
        <end position="145"/>
    </location>
</feature>
<proteinExistence type="predicted"/>
<reference evidence="3" key="1">
    <citation type="journal article" date="2016" name="Genome Announc.">
        <title>Genome sequence of Ustilaginoidea virens IPU010, a rice pathogenic fungus causing false smut.</title>
        <authorList>
            <person name="Kumagai T."/>
            <person name="Ishii T."/>
            <person name="Terai G."/>
            <person name="Umemura M."/>
            <person name="Machida M."/>
            <person name="Asai K."/>
        </authorList>
    </citation>
    <scope>NUCLEOTIDE SEQUENCE [LARGE SCALE GENOMIC DNA]</scope>
    <source>
        <strain evidence="3">IPU010</strain>
    </source>
</reference>
<accession>A0A1B5L3Y5</accession>
<evidence type="ECO:0000313" key="2">
    <source>
        <dbReference type="EMBL" id="GAO18148.1"/>
    </source>
</evidence>
<dbReference type="EMBL" id="BBTG02000019">
    <property type="protein sequence ID" value="GAO18148.1"/>
    <property type="molecule type" value="Genomic_DNA"/>
</dbReference>